<organism evidence="2 3">
    <name type="scientific">Methylocystis heyeri</name>
    <dbReference type="NCBI Taxonomy" id="391905"/>
    <lineage>
        <taxon>Bacteria</taxon>
        <taxon>Pseudomonadati</taxon>
        <taxon>Pseudomonadota</taxon>
        <taxon>Alphaproteobacteria</taxon>
        <taxon>Hyphomicrobiales</taxon>
        <taxon>Methylocystaceae</taxon>
        <taxon>Methylocystis</taxon>
    </lineage>
</organism>
<keyword evidence="3" id="KW-1185">Reference proteome</keyword>
<protein>
    <recommendedName>
        <fullName evidence="4">Nuclear transport factor 2 family protein</fullName>
    </recommendedName>
</protein>
<name>A0A6B8KG19_9HYPH</name>
<feature type="chain" id="PRO_5025695179" description="Nuclear transport factor 2 family protein" evidence="1">
    <location>
        <begin position="23"/>
        <end position="130"/>
    </location>
</feature>
<dbReference type="AlphaFoldDB" id="A0A6B8KG19"/>
<accession>A0A6B8KG19</accession>
<dbReference type="EMBL" id="CP046052">
    <property type="protein sequence ID" value="QGM45443.1"/>
    <property type="molecule type" value="Genomic_DNA"/>
</dbReference>
<keyword evidence="1" id="KW-0732">Signal</keyword>
<dbReference type="RefSeq" id="WP_136495726.1">
    <property type="nucleotide sequence ID" value="NZ_CP046052.1"/>
</dbReference>
<gene>
    <name evidence="2" type="ORF">H2LOC_006890</name>
</gene>
<sequence>MRIFAYGVMMLAMLSAHSAAFAGEAPAKAQEVWRIFLEGVAQKDVEIVASVSRFPIVSNDLGGGNIVSKKALASKFKAIFTENFRECLAKGKLEAGTKPGDWGVDCNGVIFGLLEKNGDYRFAYIENINE</sequence>
<proteinExistence type="predicted"/>
<evidence type="ECO:0000256" key="1">
    <source>
        <dbReference type="SAM" id="SignalP"/>
    </source>
</evidence>
<evidence type="ECO:0008006" key="4">
    <source>
        <dbReference type="Google" id="ProtNLM"/>
    </source>
</evidence>
<reference evidence="2 3" key="1">
    <citation type="submission" date="2019-11" db="EMBL/GenBank/DDBJ databases">
        <title>The genome sequence of Methylocystis heyeri.</title>
        <authorList>
            <person name="Oshkin I.Y."/>
            <person name="Miroshnikov K."/>
            <person name="Dedysh S.N."/>
        </authorList>
    </citation>
    <scope>NUCLEOTIDE SEQUENCE [LARGE SCALE GENOMIC DNA]</scope>
    <source>
        <strain evidence="2 3">H2</strain>
    </source>
</reference>
<dbReference type="Proteomes" id="UP000309061">
    <property type="component" value="Chromosome"/>
</dbReference>
<feature type="signal peptide" evidence="1">
    <location>
        <begin position="1"/>
        <end position="22"/>
    </location>
</feature>
<dbReference type="KEGG" id="mhey:H2LOC_006890"/>
<evidence type="ECO:0000313" key="2">
    <source>
        <dbReference type="EMBL" id="QGM45443.1"/>
    </source>
</evidence>
<evidence type="ECO:0000313" key="3">
    <source>
        <dbReference type="Proteomes" id="UP000309061"/>
    </source>
</evidence>